<protein>
    <submittedName>
        <fullName evidence="1">Putative chitinase</fullName>
    </submittedName>
</protein>
<dbReference type="RefSeq" id="WP_062175672.1">
    <property type="nucleotide sequence ID" value="NZ_BBXL01000001.1"/>
</dbReference>
<dbReference type="PANTHER" id="PTHR34408:SF2">
    <property type="entry name" value="CELL WALL-BINDING PROTEIN YWSB"/>
    <property type="match status" value="1"/>
</dbReference>
<accession>A0A1M4UIF0</accession>
<proteinExistence type="predicted"/>
<reference evidence="2" key="1">
    <citation type="submission" date="2016-11" db="EMBL/GenBank/DDBJ databases">
        <authorList>
            <person name="Varghese N."/>
            <person name="Submissions S."/>
        </authorList>
    </citation>
    <scope>NUCLEOTIDE SEQUENCE [LARGE SCALE GENOMIC DNA]</scope>
    <source>
        <strain evidence="2">DSM 27370</strain>
    </source>
</reference>
<dbReference type="Gene3D" id="1.10.530.10">
    <property type="match status" value="1"/>
</dbReference>
<evidence type="ECO:0000313" key="1">
    <source>
        <dbReference type="EMBL" id="SHE56340.1"/>
    </source>
</evidence>
<name>A0A1M4UIF0_9BACT</name>
<keyword evidence="2" id="KW-1185">Reference proteome</keyword>
<organism evidence="1 2">
    <name type="scientific">Dysgonomonas macrotermitis</name>
    <dbReference type="NCBI Taxonomy" id="1346286"/>
    <lineage>
        <taxon>Bacteria</taxon>
        <taxon>Pseudomonadati</taxon>
        <taxon>Bacteroidota</taxon>
        <taxon>Bacteroidia</taxon>
        <taxon>Bacteroidales</taxon>
        <taxon>Dysgonomonadaceae</taxon>
        <taxon>Dysgonomonas</taxon>
    </lineage>
</organism>
<dbReference type="EMBL" id="FQUC01000001">
    <property type="protein sequence ID" value="SHE56340.1"/>
    <property type="molecule type" value="Genomic_DNA"/>
</dbReference>
<dbReference type="InterPro" id="IPR052354">
    <property type="entry name" value="Cell_Wall_Dynamics_Protein"/>
</dbReference>
<dbReference type="PANTHER" id="PTHR34408">
    <property type="entry name" value="FAMILY PROTEIN, PUTATIVE-RELATED"/>
    <property type="match status" value="1"/>
</dbReference>
<dbReference type="InterPro" id="IPR023346">
    <property type="entry name" value="Lysozyme-like_dom_sf"/>
</dbReference>
<dbReference type="SUPFAM" id="SSF53955">
    <property type="entry name" value="Lysozyme-like"/>
    <property type="match status" value="1"/>
</dbReference>
<gene>
    <name evidence="1" type="ORF">SAMN05444362_101609</name>
</gene>
<dbReference type="AlphaFoldDB" id="A0A1M4UIF0"/>
<sequence length="208" mass="23754">MKTNKGCFLAGSYQNNTNLPADLITEDQLKKIYPYSSKTNRDLYLPYLNKYFHKYGVDTFERICAFLAQVGHESGQLKYVEEIASGKAYDTGSLAVKLGNTPEPDGDGQKYKGKGLIQVTGKTNYQKFTNWCIGNNISDIDFVKHPEMLKEPEYAVLSAFWYWSVNILNRYATLKEDDFRKLTKVINGGLNGYADRKEIWDKAKDVLK</sequence>
<dbReference type="Proteomes" id="UP000184480">
    <property type="component" value="Unassembled WGS sequence"/>
</dbReference>
<evidence type="ECO:0000313" key="2">
    <source>
        <dbReference type="Proteomes" id="UP000184480"/>
    </source>
</evidence>
<dbReference type="STRING" id="1346286.SAMN05444362_101609"/>